<reference evidence="2 3" key="1">
    <citation type="journal article" date="2010" name="J. Bacteriol.">
        <title>Genome sequence of Streptococcus gallolyticus: insights into its adaptation to the bovine rumen and its ability to cause endocarditis.</title>
        <authorList>
            <person name="Rusniok C."/>
            <person name="Couve E."/>
            <person name="Da Cunha V."/>
            <person name="El Gana R."/>
            <person name="Zidane N."/>
            <person name="Bouchier C."/>
            <person name="Poyart C."/>
            <person name="Leclercq R."/>
            <person name="Trieu-Cuot P."/>
            <person name="Glaser P."/>
        </authorList>
    </citation>
    <scope>NUCLEOTIDE SEQUENCE [LARGE SCALE GENOMIC DNA]</scope>
    <source>
        <strain evidence="2 3">UCN34</strain>
    </source>
</reference>
<evidence type="ECO:0000313" key="3">
    <source>
        <dbReference type="Proteomes" id="UP000001517"/>
    </source>
</evidence>
<evidence type="ECO:0000259" key="1">
    <source>
        <dbReference type="Pfam" id="PF08937"/>
    </source>
</evidence>
<dbReference type="Pfam" id="PF08937">
    <property type="entry name" value="ThsB_TIR"/>
    <property type="match status" value="1"/>
</dbReference>
<gene>
    <name evidence="2" type="ordered locus">GALLO_0424</name>
</gene>
<dbReference type="KEGG" id="sga:GALLO_0424"/>
<dbReference type="AlphaFoldDB" id="A0AA36NPN1"/>
<proteinExistence type="predicted"/>
<dbReference type="EMBL" id="FN597254">
    <property type="protein sequence ID" value="CBI12916.1"/>
    <property type="molecule type" value="Genomic_DNA"/>
</dbReference>
<feature type="domain" description="Thoeris protein ThsB TIR-like" evidence="1">
    <location>
        <begin position="7"/>
        <end position="106"/>
    </location>
</feature>
<accession>A0AA36NPN1</accession>
<name>A0AA36NPN1_STRG3</name>
<sequence>MSKHKCFISFKSQDMDYKKYIQNNLDIDMIDKSLNEPINSTNEDYIMRKIREDYLQDSTVTIHLIGQYSSENNWLQNQNYIKRELQASLSNTSAGTRNGILGIVLPEMYSTIYTGTYTCNKCGNRHNGVKINDDTTIPEFNYNYYLPLEEGKCAWSEEDRYCVLVKWDDFKKDPNNYIDQAFEKRNSEITKKIKVRP</sequence>
<dbReference type="RefSeq" id="WP_012961472.1">
    <property type="nucleotide sequence ID" value="NC_013798.1"/>
</dbReference>
<protein>
    <recommendedName>
        <fullName evidence="1">Thoeris protein ThsB TIR-like domain-containing protein</fullName>
    </recommendedName>
</protein>
<dbReference type="Proteomes" id="UP000001517">
    <property type="component" value="Chromosome"/>
</dbReference>
<dbReference type="InterPro" id="IPR015032">
    <property type="entry name" value="ThsB__TIR-like_domain"/>
</dbReference>
<organism evidence="2 3">
    <name type="scientific">Streptococcus gallolyticus (strain UCN34)</name>
    <dbReference type="NCBI Taxonomy" id="637909"/>
    <lineage>
        <taxon>Bacteria</taxon>
        <taxon>Bacillati</taxon>
        <taxon>Bacillota</taxon>
        <taxon>Bacilli</taxon>
        <taxon>Lactobacillales</taxon>
        <taxon>Streptococcaceae</taxon>
        <taxon>Streptococcus</taxon>
    </lineage>
</organism>
<evidence type="ECO:0000313" key="2">
    <source>
        <dbReference type="EMBL" id="CBI12916.1"/>
    </source>
</evidence>